<reference evidence="2 3" key="1">
    <citation type="submission" date="2019-04" db="EMBL/GenBank/DDBJ databases">
        <title>Friends and foes A comparative genomics studyof 23 Aspergillus species from section Flavi.</title>
        <authorList>
            <consortium name="DOE Joint Genome Institute"/>
            <person name="Kjaerbolling I."/>
            <person name="Vesth T."/>
            <person name="Frisvad J.C."/>
            <person name="Nybo J.L."/>
            <person name="Theobald S."/>
            <person name="Kildgaard S."/>
            <person name="Isbrandt T."/>
            <person name="Kuo A."/>
            <person name="Sato A."/>
            <person name="Lyhne E.K."/>
            <person name="Kogle M.E."/>
            <person name="Wiebenga A."/>
            <person name="Kun R.S."/>
            <person name="Lubbers R.J."/>
            <person name="Makela M.R."/>
            <person name="Barry K."/>
            <person name="Chovatia M."/>
            <person name="Clum A."/>
            <person name="Daum C."/>
            <person name="Haridas S."/>
            <person name="He G."/>
            <person name="LaButti K."/>
            <person name="Lipzen A."/>
            <person name="Mondo S."/>
            <person name="Riley R."/>
            <person name="Salamov A."/>
            <person name="Simmons B.A."/>
            <person name="Magnuson J.K."/>
            <person name="Henrissat B."/>
            <person name="Mortensen U.H."/>
            <person name="Larsen T.O."/>
            <person name="Devries R.P."/>
            <person name="Grigoriev I.V."/>
            <person name="Machida M."/>
            <person name="Baker S.E."/>
            <person name="Andersen M.R."/>
        </authorList>
    </citation>
    <scope>NUCLEOTIDE SEQUENCE [LARGE SCALE GENOMIC DNA]</scope>
    <source>
        <strain evidence="2 3">IBT 29228</strain>
    </source>
</reference>
<gene>
    <name evidence="2" type="ORF">BDV26DRAFT_296022</name>
</gene>
<evidence type="ECO:0000313" key="3">
    <source>
        <dbReference type="Proteomes" id="UP000326198"/>
    </source>
</evidence>
<dbReference type="Proteomes" id="UP000326198">
    <property type="component" value="Unassembled WGS sequence"/>
</dbReference>
<accession>A0A5N7AZT0</accession>
<organism evidence="2 3">
    <name type="scientific">Aspergillus bertholletiae</name>
    <dbReference type="NCBI Taxonomy" id="1226010"/>
    <lineage>
        <taxon>Eukaryota</taxon>
        <taxon>Fungi</taxon>
        <taxon>Dikarya</taxon>
        <taxon>Ascomycota</taxon>
        <taxon>Pezizomycotina</taxon>
        <taxon>Eurotiomycetes</taxon>
        <taxon>Eurotiomycetidae</taxon>
        <taxon>Eurotiales</taxon>
        <taxon>Aspergillaceae</taxon>
        <taxon>Aspergillus</taxon>
        <taxon>Aspergillus subgen. Circumdati</taxon>
    </lineage>
</organism>
<name>A0A5N7AZT0_9EURO</name>
<feature type="region of interest" description="Disordered" evidence="1">
    <location>
        <begin position="150"/>
        <end position="186"/>
    </location>
</feature>
<proteinExistence type="predicted"/>
<protein>
    <submittedName>
        <fullName evidence="2">Uncharacterized protein</fullName>
    </submittedName>
</protein>
<sequence length="186" mass="20759">MVCGKLPPLDMVKYMLVLTIFGNGLSTSQELVTVEDLTNFLQTLTLGIWQISPCKDAFECQNSTGNDITVPPDSIHRNRVHISGKEASCISTELEYHGGLRSKRENRAFYNAWHGSNREGFIADLEQKYHCDHSQPKRVAGKVSLLIEGGANRPDHKHEKHGRHTECDLSASSKPANKHNKEPRAA</sequence>
<keyword evidence="3" id="KW-1185">Reference proteome</keyword>
<evidence type="ECO:0000256" key="1">
    <source>
        <dbReference type="SAM" id="MobiDB-lite"/>
    </source>
</evidence>
<evidence type="ECO:0000313" key="2">
    <source>
        <dbReference type="EMBL" id="KAE8374380.1"/>
    </source>
</evidence>
<dbReference type="AlphaFoldDB" id="A0A5N7AZT0"/>
<dbReference type="EMBL" id="ML736286">
    <property type="protein sequence ID" value="KAE8374380.1"/>
    <property type="molecule type" value="Genomic_DNA"/>
</dbReference>